<dbReference type="KEGG" id="bte:BTH_I2352"/>
<accession>Q2SW26</accession>
<dbReference type="InterPro" id="IPR009057">
    <property type="entry name" value="Homeodomain-like_sf"/>
</dbReference>
<gene>
    <name evidence="1" type="ordered locus">BTH_I2352</name>
</gene>
<dbReference type="Pfam" id="PF13565">
    <property type="entry name" value="HTH_32"/>
    <property type="match status" value="1"/>
</dbReference>
<organism evidence="1 2">
    <name type="scientific">Burkholderia thailandensis (strain ATCC 700388 / DSM 13276 / CCUG 48851 / CIP 106301 / E264)</name>
    <dbReference type="NCBI Taxonomy" id="271848"/>
    <lineage>
        <taxon>Bacteria</taxon>
        <taxon>Pseudomonadati</taxon>
        <taxon>Pseudomonadota</taxon>
        <taxon>Betaproteobacteria</taxon>
        <taxon>Burkholderiales</taxon>
        <taxon>Burkholderiaceae</taxon>
        <taxon>Burkholderia</taxon>
        <taxon>pseudomallei group</taxon>
    </lineage>
</organism>
<evidence type="ECO:0000313" key="2">
    <source>
        <dbReference type="Proteomes" id="UP000001930"/>
    </source>
</evidence>
<protein>
    <submittedName>
        <fullName evidence="1">Sea27</fullName>
    </submittedName>
</protein>
<proteinExistence type="predicted"/>
<name>Q2SW26_BURTA</name>
<dbReference type="SUPFAM" id="SSF46689">
    <property type="entry name" value="Homeodomain-like"/>
    <property type="match status" value="1"/>
</dbReference>
<dbReference type="HOGENOM" id="CLU_1412856_0_0_4"/>
<reference evidence="1 2" key="1">
    <citation type="journal article" date="2005" name="BMC Genomics">
        <title>Bacterial genome adaptation to niches: divergence of the potential virulence genes in three Burkholderia species of different survival strategies.</title>
        <authorList>
            <person name="Kim H.S."/>
            <person name="Schell M.A."/>
            <person name="Yu Y."/>
            <person name="Ulrich R.L."/>
            <person name="Sarria S.H."/>
            <person name="Nierman W.C."/>
            <person name="DeShazer D."/>
        </authorList>
    </citation>
    <scope>NUCLEOTIDE SEQUENCE [LARGE SCALE GENOMIC DNA]</scope>
    <source>
        <strain evidence="2">ATCC 700388 / DSM 13276 / CCUG 48851 / CIP 106301 / E264</strain>
    </source>
</reference>
<dbReference type="EMBL" id="CP000086">
    <property type="protein sequence ID" value="ABC36609.1"/>
    <property type="molecule type" value="Genomic_DNA"/>
</dbReference>
<evidence type="ECO:0000313" key="1">
    <source>
        <dbReference type="EMBL" id="ABC36609.1"/>
    </source>
</evidence>
<dbReference type="Proteomes" id="UP000001930">
    <property type="component" value="Chromosome I"/>
</dbReference>
<sequence length="192" mass="21926">MNMRELDRLKVIQAVADLGLKPGRAAERLGLTVRQIERLVIRYRESGAVGLTSRKRGGPGNRRLGAELAQRALTIIRDRYADFGPTLACEKLRECHGIQLAKETVRRLMTEAGLWMPRRQRPPKVYRPRARRACRRVRHRRAIGVATDHANPRAASPSSIASAIRRVSRRRSPICDNGILITQPRDRRRIQF</sequence>
<dbReference type="AlphaFoldDB" id="Q2SW26"/>
<keyword evidence="2" id="KW-1185">Reference proteome</keyword>